<feature type="compositionally biased region" description="Basic and acidic residues" evidence="1">
    <location>
        <begin position="42"/>
        <end position="52"/>
    </location>
</feature>
<feature type="region of interest" description="Disordered" evidence="1">
    <location>
        <begin position="18"/>
        <end position="56"/>
    </location>
</feature>
<evidence type="ECO:0000256" key="1">
    <source>
        <dbReference type="SAM" id="MobiDB-lite"/>
    </source>
</evidence>
<reference evidence="2 3" key="1">
    <citation type="submission" date="2024-03" db="EMBL/GenBank/DDBJ databases">
        <authorList>
            <person name="Brejova B."/>
        </authorList>
    </citation>
    <scope>NUCLEOTIDE SEQUENCE [LARGE SCALE GENOMIC DNA]</scope>
    <source>
        <strain evidence="2 3">CBS 14171</strain>
    </source>
</reference>
<protein>
    <submittedName>
        <fullName evidence="2">Uncharacterized protein</fullName>
    </submittedName>
</protein>
<evidence type="ECO:0000313" key="2">
    <source>
        <dbReference type="EMBL" id="CAK9441029.1"/>
    </source>
</evidence>
<feature type="region of interest" description="Disordered" evidence="1">
    <location>
        <begin position="344"/>
        <end position="391"/>
    </location>
</feature>
<dbReference type="EMBL" id="OZ022410">
    <property type="protein sequence ID" value="CAK9441029.1"/>
    <property type="molecule type" value="Genomic_DNA"/>
</dbReference>
<feature type="compositionally biased region" description="Basic and acidic residues" evidence="1">
    <location>
        <begin position="106"/>
        <end position="116"/>
    </location>
</feature>
<evidence type="ECO:0000313" key="3">
    <source>
        <dbReference type="Proteomes" id="UP001497383"/>
    </source>
</evidence>
<keyword evidence="3" id="KW-1185">Reference proteome</keyword>
<dbReference type="Proteomes" id="UP001497383">
    <property type="component" value="Chromosome 6"/>
</dbReference>
<sequence length="391" mass="44870">MVLKDSKWDKKAKYKYMKKHGLSSKPAETSKVTPRWTSKKTPGREHNRVDLKDSDDEWDSDVDEALINHFYPSLQAGEALSMEHKLKIKEQILRELGKEEEEGEAEEPKLDKERDGIYLGTEENEAAAARTATAKFNLEEFISSVERKPAKSKKLLKNKISDNFLEEYGLDSYHYKKNTRCDDDFLEKRSHVRDKDILSRLNFGDFDEYEIGKGLHAPKEATSRSLTAAEREEEEKRQRLVREDTFYREIKRRFGDKAEARPKVLDLNNFDAGDANQLDRLRARIERGEDAKDDEERQYLLDEDIDVLLAGSMGKLGVDVPEPELELEPEQQRQLLAGCSMGQFGVEVPEPAPLHRRTSAAADTKSDNKPSRTDKTDKTDVETSFIDGLLD</sequence>
<name>A0ABP0ZRB1_9ASCO</name>
<dbReference type="GeneID" id="92210094"/>
<feature type="region of interest" description="Disordered" evidence="1">
    <location>
        <begin position="95"/>
        <end position="117"/>
    </location>
</feature>
<feature type="compositionally biased region" description="Basic and acidic residues" evidence="1">
    <location>
        <begin position="364"/>
        <end position="381"/>
    </location>
</feature>
<organism evidence="2 3">
    <name type="scientific">Lodderomyces beijingensis</name>
    <dbReference type="NCBI Taxonomy" id="1775926"/>
    <lineage>
        <taxon>Eukaryota</taxon>
        <taxon>Fungi</taxon>
        <taxon>Dikarya</taxon>
        <taxon>Ascomycota</taxon>
        <taxon>Saccharomycotina</taxon>
        <taxon>Pichiomycetes</taxon>
        <taxon>Debaryomycetaceae</taxon>
        <taxon>Candida/Lodderomyces clade</taxon>
        <taxon>Lodderomyces</taxon>
    </lineage>
</organism>
<gene>
    <name evidence="2" type="ORF">LODBEIA_P48980</name>
</gene>
<feature type="compositionally biased region" description="Polar residues" evidence="1">
    <location>
        <begin position="26"/>
        <end position="40"/>
    </location>
</feature>
<dbReference type="RefSeq" id="XP_066831836.1">
    <property type="nucleotide sequence ID" value="XM_066975169.1"/>
</dbReference>
<proteinExistence type="predicted"/>
<accession>A0ABP0ZRB1</accession>